<protein>
    <submittedName>
        <fullName evidence="1">Uncharacterized protein</fullName>
    </submittedName>
</protein>
<dbReference type="Proteomes" id="UP000679691">
    <property type="component" value="Unassembled WGS sequence"/>
</dbReference>
<evidence type="ECO:0000313" key="2">
    <source>
        <dbReference type="Proteomes" id="UP000679691"/>
    </source>
</evidence>
<gene>
    <name evidence="1" type="ORF">J5U18_08870</name>
</gene>
<keyword evidence="2" id="KW-1185">Reference proteome</keyword>
<name>A0A8T4H9F8_9SPHI</name>
<dbReference type="AlphaFoldDB" id="A0A8T4H9F8"/>
<dbReference type="EMBL" id="JAGKSB010000009">
    <property type="protein sequence ID" value="MBP3943672.1"/>
    <property type="molecule type" value="Genomic_DNA"/>
</dbReference>
<organism evidence="1 2">
    <name type="scientific">Rhinopithecimicrobium faecis</name>
    <dbReference type="NCBI Taxonomy" id="2820698"/>
    <lineage>
        <taxon>Bacteria</taxon>
        <taxon>Pseudomonadati</taxon>
        <taxon>Bacteroidota</taxon>
        <taxon>Sphingobacteriia</taxon>
        <taxon>Sphingobacteriales</taxon>
        <taxon>Sphingobacteriaceae</taxon>
        <taxon>Rhinopithecimicrobium</taxon>
    </lineage>
</organism>
<reference evidence="1" key="1">
    <citation type="submission" date="2021-03" db="EMBL/GenBank/DDBJ databases">
        <authorList>
            <person name="Lu T."/>
            <person name="Wang Q."/>
            <person name="Han X."/>
        </authorList>
    </citation>
    <scope>NUCLEOTIDE SEQUENCE</scope>
    <source>
        <strain evidence="1">WQ 2009</strain>
    </source>
</reference>
<proteinExistence type="predicted"/>
<dbReference type="RefSeq" id="WP_353547172.1">
    <property type="nucleotide sequence ID" value="NZ_JAGKSB010000009.1"/>
</dbReference>
<sequence length="78" mass="8922">MNFAEHIKELATLIARVMSINEQALTDELITELFQTEQLVETRIKTIETDLLPSATAEETHLFTILKTQFLDLVDFKG</sequence>
<evidence type="ECO:0000313" key="1">
    <source>
        <dbReference type="EMBL" id="MBP3943672.1"/>
    </source>
</evidence>
<accession>A0A8T4H9F8</accession>
<comment type="caution">
    <text evidence="1">The sequence shown here is derived from an EMBL/GenBank/DDBJ whole genome shotgun (WGS) entry which is preliminary data.</text>
</comment>